<protein>
    <recommendedName>
        <fullName evidence="4">PH domain-containing protein</fullName>
    </recommendedName>
</protein>
<evidence type="ECO:0000256" key="1">
    <source>
        <dbReference type="SAM" id="Phobius"/>
    </source>
</evidence>
<name>A0ABM7HV50_MYCME</name>
<proteinExistence type="predicted"/>
<dbReference type="Proteomes" id="UP000465622">
    <property type="component" value="Chromosome"/>
</dbReference>
<feature type="transmembrane region" description="Helical" evidence="1">
    <location>
        <begin position="85"/>
        <end position="107"/>
    </location>
</feature>
<keyword evidence="1" id="KW-0812">Transmembrane</keyword>
<keyword evidence="1" id="KW-1133">Transmembrane helix</keyword>
<organism evidence="2 3">
    <name type="scientific">Mycolicibacterium mageritense</name>
    <name type="common">Mycobacterium mageritense</name>
    <dbReference type="NCBI Taxonomy" id="53462"/>
    <lineage>
        <taxon>Bacteria</taxon>
        <taxon>Bacillati</taxon>
        <taxon>Actinomycetota</taxon>
        <taxon>Actinomycetes</taxon>
        <taxon>Mycobacteriales</taxon>
        <taxon>Mycobacteriaceae</taxon>
        <taxon>Mycolicibacterium</taxon>
    </lineage>
</organism>
<keyword evidence="1" id="KW-0472">Membrane</keyword>
<accession>A0ABM7HV50</accession>
<evidence type="ECO:0008006" key="4">
    <source>
        <dbReference type="Google" id="ProtNLM"/>
    </source>
</evidence>
<evidence type="ECO:0000313" key="3">
    <source>
        <dbReference type="Proteomes" id="UP000465622"/>
    </source>
</evidence>
<dbReference type="EMBL" id="AP022567">
    <property type="protein sequence ID" value="BBX34468.1"/>
    <property type="molecule type" value="Genomic_DNA"/>
</dbReference>
<feature type="transmembrane region" description="Helical" evidence="1">
    <location>
        <begin position="113"/>
        <end position="133"/>
    </location>
</feature>
<gene>
    <name evidence="2" type="ORF">MMAGJ_37500</name>
</gene>
<reference evidence="2 3" key="1">
    <citation type="journal article" date="2019" name="Emerg. Microbes Infect.">
        <title>Comprehensive subspecies identification of 175 nontuberculous mycobacteria species based on 7547 genomic profiles.</title>
        <authorList>
            <person name="Matsumoto Y."/>
            <person name="Kinjo T."/>
            <person name="Motooka D."/>
            <person name="Nabeya D."/>
            <person name="Jung N."/>
            <person name="Uechi K."/>
            <person name="Horii T."/>
            <person name="Iida T."/>
            <person name="Fujita J."/>
            <person name="Nakamura S."/>
        </authorList>
    </citation>
    <scope>NUCLEOTIDE SEQUENCE [LARGE SCALE GENOMIC DNA]</scope>
    <source>
        <strain evidence="2 3">JCM 12375</strain>
    </source>
</reference>
<sequence length="240" mass="26817">MPKLMRRLAYFVTAILLLMCWGWAYAAFRHGAYITVVIALALSVIPILIVAMTRISTAVAPGVAFDSAGTWLRPDPRIEALMHRLVTAGIVATATVCAAWLGGVLYQGFLDEFGHMVPLLCGVTSLVLLWTWLMTKRQGGISYLILSPDGFEFSGLLSPRVGKWDDIAAMVDDDPEAGRFWGLMDFTMTNNKRLRMESTGIYTPGGKALYEFVRFYWQHPEHRDELTNGRALNRLESLQV</sequence>
<feature type="transmembrane region" description="Helical" evidence="1">
    <location>
        <begin position="32"/>
        <end position="51"/>
    </location>
</feature>
<keyword evidence="3" id="KW-1185">Reference proteome</keyword>
<evidence type="ECO:0000313" key="2">
    <source>
        <dbReference type="EMBL" id="BBX34468.1"/>
    </source>
</evidence>